<keyword evidence="3" id="KW-1185">Reference proteome</keyword>
<evidence type="ECO:0000313" key="3">
    <source>
        <dbReference type="Proteomes" id="UP001595685"/>
    </source>
</evidence>
<proteinExistence type="predicted"/>
<organism evidence="2 3">
    <name type="scientific">Aquipuribacter hungaricus</name>
    <dbReference type="NCBI Taxonomy" id="545624"/>
    <lineage>
        <taxon>Bacteria</taxon>
        <taxon>Bacillati</taxon>
        <taxon>Actinomycetota</taxon>
        <taxon>Actinomycetes</taxon>
        <taxon>Micrococcales</taxon>
        <taxon>Intrasporangiaceae</taxon>
        <taxon>Aquipuribacter</taxon>
    </lineage>
</organism>
<protein>
    <submittedName>
        <fullName evidence="2">Uncharacterized protein</fullName>
    </submittedName>
</protein>
<accession>A0ABV7WCM7</accession>
<dbReference type="EMBL" id="JBHRWW010000001">
    <property type="protein sequence ID" value="MFC3687235.1"/>
    <property type="molecule type" value="Genomic_DNA"/>
</dbReference>
<gene>
    <name evidence="2" type="ORF">ACFOLH_02640</name>
</gene>
<evidence type="ECO:0000313" key="2">
    <source>
        <dbReference type="EMBL" id="MFC3687235.1"/>
    </source>
</evidence>
<feature type="region of interest" description="Disordered" evidence="1">
    <location>
        <begin position="1"/>
        <end position="98"/>
    </location>
</feature>
<dbReference type="Proteomes" id="UP001595685">
    <property type="component" value="Unassembled WGS sequence"/>
</dbReference>
<name>A0ABV7WCM7_9MICO</name>
<evidence type="ECO:0000256" key="1">
    <source>
        <dbReference type="SAM" id="MobiDB-lite"/>
    </source>
</evidence>
<reference evidence="3" key="1">
    <citation type="journal article" date="2019" name="Int. J. Syst. Evol. Microbiol.">
        <title>The Global Catalogue of Microorganisms (GCM) 10K type strain sequencing project: providing services to taxonomists for standard genome sequencing and annotation.</title>
        <authorList>
            <consortium name="The Broad Institute Genomics Platform"/>
            <consortium name="The Broad Institute Genome Sequencing Center for Infectious Disease"/>
            <person name="Wu L."/>
            <person name="Ma J."/>
        </authorList>
    </citation>
    <scope>NUCLEOTIDE SEQUENCE [LARGE SCALE GENOMIC DNA]</scope>
    <source>
        <strain evidence="3">NCAIM B.02333</strain>
    </source>
</reference>
<dbReference type="RefSeq" id="WP_340290602.1">
    <property type="nucleotide sequence ID" value="NZ_JBBEOI010000020.1"/>
</dbReference>
<sequence>MTASTHDGPDHQDASLPAGGGRSADVGPTPGYPPEADPDKAGDLPAAEVAGEQTDPGARLTGGDQVVTGGAPAGSLDDPSQLTADDLARPEGGVEPPD</sequence>
<comment type="caution">
    <text evidence="2">The sequence shown here is derived from an EMBL/GenBank/DDBJ whole genome shotgun (WGS) entry which is preliminary data.</text>
</comment>